<dbReference type="AlphaFoldDB" id="A0A017SET5"/>
<sequence length="461" mass="51006">MARTSVSSLAQDISHHLNLINNQEITERPTWKHLEEELSTAPLFSALAQQVVESQYQNENQDNNEIKQVYSQYGLLGLRTKGGHSQVNHDNLIYANIAAPWSSFICGSQGSGKSHTLSCLLENALIKLSPAGKLSSPLAGMVLHYDKFTAFGSTQVCEAAYLCSSGIPVRKHLNISVIKTLMGISNGPNQPLYVEFIMKILRDMARSNQGRGHFDYNEFKNRIENEEFVKGQARPLQMRLDVLESFFEPGTVIVKGQAPQKAPYDIWRFDKGSLTIVDLSCPFVGPDDACALFNICVSLFLKDRKHTGRVVALDEAHKFLTDTAPEAVELTETLLTIIRQQRHLGARVMIATQEPTMSPALLDLCNVTIVHRFTSPAWFAAIKKHIAGASMGDDGENKSAFSDQLFQQIVKLKTGEALADGDSDSGIEINAQSVSQLGPRYFNLRVRKRLTADGGRSQLSK</sequence>
<dbReference type="EMBL" id="KK088423">
    <property type="protein sequence ID" value="EYE95129.1"/>
    <property type="molecule type" value="Genomic_DNA"/>
</dbReference>
<dbReference type="GeneID" id="63699470"/>
<dbReference type="HOGENOM" id="CLU_015256_5_1_1"/>
<evidence type="ECO:0000313" key="1">
    <source>
        <dbReference type="EMBL" id="EYE95129.1"/>
    </source>
</evidence>
<evidence type="ECO:0000313" key="2">
    <source>
        <dbReference type="Proteomes" id="UP000019804"/>
    </source>
</evidence>
<dbReference type="OrthoDB" id="2316594at2759"/>
<reference evidence="2" key="1">
    <citation type="journal article" date="2014" name="Nat. Commun.">
        <title>Genomic adaptations of the halophilic Dead Sea filamentous fungus Eurotium rubrum.</title>
        <authorList>
            <person name="Kis-Papo T."/>
            <person name="Weig A.R."/>
            <person name="Riley R."/>
            <person name="Persoh D."/>
            <person name="Salamov A."/>
            <person name="Sun H."/>
            <person name="Lipzen A."/>
            <person name="Wasser S.P."/>
            <person name="Rambold G."/>
            <person name="Grigoriev I.V."/>
            <person name="Nevo E."/>
        </authorList>
    </citation>
    <scope>NUCLEOTIDE SEQUENCE [LARGE SCALE GENOMIC DNA]</scope>
    <source>
        <strain evidence="2">CBS 135680</strain>
    </source>
</reference>
<keyword evidence="2" id="KW-1185">Reference proteome</keyword>
<protein>
    <recommendedName>
        <fullName evidence="3">P-loop containing nucleoside triphosphate hydrolase protein</fullName>
    </recommendedName>
</protein>
<proteinExistence type="predicted"/>
<accession>A0A017SET5</accession>
<dbReference type="SUPFAM" id="SSF52540">
    <property type="entry name" value="P-loop containing nucleoside triphosphate hydrolases"/>
    <property type="match status" value="1"/>
</dbReference>
<evidence type="ECO:0008006" key="3">
    <source>
        <dbReference type="Google" id="ProtNLM"/>
    </source>
</evidence>
<organism evidence="1 2">
    <name type="scientific">Aspergillus ruber (strain CBS 135680)</name>
    <dbReference type="NCBI Taxonomy" id="1388766"/>
    <lineage>
        <taxon>Eukaryota</taxon>
        <taxon>Fungi</taxon>
        <taxon>Dikarya</taxon>
        <taxon>Ascomycota</taxon>
        <taxon>Pezizomycotina</taxon>
        <taxon>Eurotiomycetes</taxon>
        <taxon>Eurotiomycetidae</taxon>
        <taxon>Eurotiales</taxon>
        <taxon>Aspergillaceae</taxon>
        <taxon>Aspergillus</taxon>
        <taxon>Aspergillus subgen. Aspergillus</taxon>
    </lineage>
</organism>
<dbReference type="RefSeq" id="XP_040638817.1">
    <property type="nucleotide sequence ID" value="XM_040784346.1"/>
</dbReference>
<name>A0A017SET5_ASPRC</name>
<dbReference type="InterPro" id="IPR027417">
    <property type="entry name" value="P-loop_NTPase"/>
</dbReference>
<dbReference type="STRING" id="1388766.A0A017SET5"/>
<dbReference type="Gene3D" id="3.40.50.300">
    <property type="entry name" value="P-loop containing nucleotide triphosphate hydrolases"/>
    <property type="match status" value="1"/>
</dbReference>
<dbReference type="Proteomes" id="UP000019804">
    <property type="component" value="Unassembled WGS sequence"/>
</dbReference>
<gene>
    <name evidence="1" type="ORF">EURHEDRAFT_456332</name>
</gene>